<keyword evidence="1" id="KW-1133">Transmembrane helix</keyword>
<reference evidence="2 3" key="1">
    <citation type="submission" date="2016-10" db="EMBL/GenBank/DDBJ databases">
        <authorList>
            <person name="de Groot N.N."/>
        </authorList>
    </citation>
    <scope>NUCLEOTIDE SEQUENCE [LARGE SCALE GENOMIC DNA]</scope>
    <source>
        <strain evidence="2 3">DSM 27375</strain>
    </source>
</reference>
<dbReference type="Proteomes" id="UP000182284">
    <property type="component" value="Unassembled WGS sequence"/>
</dbReference>
<dbReference type="PANTHER" id="PTHR35342">
    <property type="entry name" value="TRICARBOXYLIC TRANSPORT PROTEIN"/>
    <property type="match status" value="1"/>
</dbReference>
<keyword evidence="1" id="KW-0812">Transmembrane</keyword>
<organism evidence="2 3">
    <name type="scientific">Celeribacter baekdonensis</name>
    <dbReference type="NCBI Taxonomy" id="875171"/>
    <lineage>
        <taxon>Bacteria</taxon>
        <taxon>Pseudomonadati</taxon>
        <taxon>Pseudomonadota</taxon>
        <taxon>Alphaproteobacteria</taxon>
        <taxon>Rhodobacterales</taxon>
        <taxon>Roseobacteraceae</taxon>
        <taxon>Celeribacter</taxon>
    </lineage>
</organism>
<dbReference type="AlphaFoldDB" id="A0A1G7SXL3"/>
<name>A0A1G7SXL3_9RHOB</name>
<feature type="transmembrane region" description="Helical" evidence="1">
    <location>
        <begin position="6"/>
        <end position="31"/>
    </location>
</feature>
<evidence type="ECO:0000313" key="2">
    <source>
        <dbReference type="EMBL" id="SDG27793.1"/>
    </source>
</evidence>
<evidence type="ECO:0000256" key="1">
    <source>
        <dbReference type="SAM" id="Phobius"/>
    </source>
</evidence>
<accession>A0A1G7SXL3</accession>
<keyword evidence="1" id="KW-0472">Membrane</keyword>
<feature type="transmembrane region" description="Helical" evidence="1">
    <location>
        <begin position="89"/>
        <end position="118"/>
    </location>
</feature>
<dbReference type="EMBL" id="FNBL01000015">
    <property type="protein sequence ID" value="SDG27793.1"/>
    <property type="molecule type" value="Genomic_DNA"/>
</dbReference>
<feature type="transmembrane region" description="Helical" evidence="1">
    <location>
        <begin position="43"/>
        <end position="69"/>
    </location>
</feature>
<dbReference type="RefSeq" id="WP_074646718.1">
    <property type="nucleotide sequence ID" value="NZ_FNBL01000015.1"/>
</dbReference>
<sequence length="126" mass="13487">MFENLALGFAAFGDPMVWAALVFEAFVGYIIGAIPGLGPSFGVALLIPFCFVGAYASETTMFPALVMALGEMMEPNFRHALISAKGDWAIFYTSPLTVLLLSIAVLAFVLPGLSAVIARRRRARAL</sequence>
<gene>
    <name evidence="2" type="ORF">SAMN04488117_11581</name>
</gene>
<dbReference type="PANTHER" id="PTHR35342:SF5">
    <property type="entry name" value="TRICARBOXYLIC TRANSPORT PROTEIN"/>
    <property type="match status" value="1"/>
</dbReference>
<protein>
    <submittedName>
        <fullName evidence="2">Uncharacterized protein</fullName>
    </submittedName>
</protein>
<proteinExistence type="predicted"/>
<evidence type="ECO:0000313" key="3">
    <source>
        <dbReference type="Proteomes" id="UP000182284"/>
    </source>
</evidence>